<reference evidence="1" key="1">
    <citation type="submission" date="2020-06" db="EMBL/GenBank/DDBJ databases">
        <title>Unique genomic features of the anaerobic methanotrophic archaea.</title>
        <authorList>
            <person name="Chadwick G.L."/>
            <person name="Skennerton C.T."/>
            <person name="Laso-Perez R."/>
            <person name="Leu A.O."/>
            <person name="Speth D.R."/>
            <person name="Yu H."/>
            <person name="Morgan-Lang C."/>
            <person name="Hatzenpichler R."/>
            <person name="Goudeau D."/>
            <person name="Malmstrom R."/>
            <person name="Brazelton W.J."/>
            <person name="Woyke T."/>
            <person name="Hallam S.J."/>
            <person name="Tyson G.W."/>
            <person name="Wegener G."/>
            <person name="Boetius A."/>
            <person name="Orphan V."/>
        </authorList>
    </citation>
    <scope>NUCLEOTIDE SEQUENCE</scope>
</reference>
<dbReference type="EMBL" id="MT631529">
    <property type="protein sequence ID" value="QNO53032.1"/>
    <property type="molecule type" value="Genomic_DNA"/>
</dbReference>
<sequence>MIEKFQLKGDISEPSSDIRSCTKERVYIRRNQYETMV</sequence>
<organism evidence="1">
    <name type="scientific">Candidatus Methanophagaceae archaeon ANME-1 ERB6</name>
    <dbReference type="NCBI Taxonomy" id="2759912"/>
    <lineage>
        <taxon>Archaea</taxon>
        <taxon>Methanobacteriati</taxon>
        <taxon>Methanobacteriota</taxon>
        <taxon>Stenosarchaea group</taxon>
        <taxon>Methanomicrobia</taxon>
        <taxon>Candidatus Methanophagales</taxon>
        <taxon>Candidatus Methanophagaceae</taxon>
    </lineage>
</organism>
<gene>
    <name evidence="1" type="ORF">GKHFHOKN_00008</name>
</gene>
<proteinExistence type="predicted"/>
<evidence type="ECO:0000313" key="1">
    <source>
        <dbReference type="EMBL" id="QNO53032.1"/>
    </source>
</evidence>
<accession>A0A7G9YYE8</accession>
<protein>
    <submittedName>
        <fullName evidence="1">Uncharacterized protein</fullName>
    </submittedName>
</protein>
<name>A0A7G9YYE8_9EURY</name>
<dbReference type="AlphaFoldDB" id="A0A7G9YYE8"/>